<reference evidence="2" key="1">
    <citation type="submission" date="2021-01" db="EMBL/GenBank/DDBJ databases">
        <title>Whole genome shotgun sequence of Dactylosporangium siamense NBRC 106093.</title>
        <authorList>
            <person name="Komaki H."/>
            <person name="Tamura T."/>
        </authorList>
    </citation>
    <scope>NUCLEOTIDE SEQUENCE</scope>
    <source>
        <strain evidence="2">NBRC 106093</strain>
    </source>
</reference>
<feature type="region of interest" description="Disordered" evidence="1">
    <location>
        <begin position="1"/>
        <end position="23"/>
    </location>
</feature>
<protein>
    <submittedName>
        <fullName evidence="2">Uncharacterized protein</fullName>
    </submittedName>
</protein>
<comment type="caution">
    <text evidence="2">The sequence shown here is derived from an EMBL/GenBank/DDBJ whole genome shotgun (WGS) entry which is preliminary data.</text>
</comment>
<sequence>MHCWQERDEDGASVPVPGSGSRSTVAIASGWIPDVDGREFVGWLVRLVVPGRDG</sequence>
<accession>A0A919PMI1</accession>
<evidence type="ECO:0000313" key="3">
    <source>
        <dbReference type="Proteomes" id="UP000660611"/>
    </source>
</evidence>
<dbReference type="AlphaFoldDB" id="A0A919PMI1"/>
<gene>
    <name evidence="2" type="ORF">Dsi01nite_028340</name>
</gene>
<dbReference type="EMBL" id="BONQ01000044">
    <property type="protein sequence ID" value="GIG44793.1"/>
    <property type="molecule type" value="Genomic_DNA"/>
</dbReference>
<dbReference type="Proteomes" id="UP000660611">
    <property type="component" value="Unassembled WGS sequence"/>
</dbReference>
<evidence type="ECO:0000313" key="2">
    <source>
        <dbReference type="EMBL" id="GIG44793.1"/>
    </source>
</evidence>
<proteinExistence type="predicted"/>
<name>A0A919PMI1_9ACTN</name>
<organism evidence="2 3">
    <name type="scientific">Dactylosporangium siamense</name>
    <dbReference type="NCBI Taxonomy" id="685454"/>
    <lineage>
        <taxon>Bacteria</taxon>
        <taxon>Bacillati</taxon>
        <taxon>Actinomycetota</taxon>
        <taxon>Actinomycetes</taxon>
        <taxon>Micromonosporales</taxon>
        <taxon>Micromonosporaceae</taxon>
        <taxon>Dactylosporangium</taxon>
    </lineage>
</organism>
<evidence type="ECO:0000256" key="1">
    <source>
        <dbReference type="SAM" id="MobiDB-lite"/>
    </source>
</evidence>
<keyword evidence="3" id="KW-1185">Reference proteome</keyword>